<gene>
    <name evidence="8" type="ORF">G3446_06950</name>
</gene>
<dbReference type="CDD" id="cd00796">
    <property type="entry name" value="INT_Rci_Hp1_C"/>
    <property type="match status" value="1"/>
</dbReference>
<protein>
    <submittedName>
        <fullName evidence="8">Site-specific integrase</fullName>
    </submittedName>
</protein>
<dbReference type="Gene3D" id="1.10.150.130">
    <property type="match status" value="1"/>
</dbReference>
<dbReference type="InterPro" id="IPR010998">
    <property type="entry name" value="Integrase_recombinase_N"/>
</dbReference>
<dbReference type="Pfam" id="PF00589">
    <property type="entry name" value="Phage_integrase"/>
    <property type="match status" value="1"/>
</dbReference>
<dbReference type="RefSeq" id="WP_164452045.1">
    <property type="nucleotide sequence ID" value="NZ_JAAIJQ010000015.1"/>
</dbReference>
<evidence type="ECO:0000313" key="8">
    <source>
        <dbReference type="EMBL" id="NEV61629.1"/>
    </source>
</evidence>
<evidence type="ECO:0000256" key="5">
    <source>
        <dbReference type="PROSITE-ProRule" id="PRU01248"/>
    </source>
</evidence>
<accession>A0A6M0JWS2</accession>
<dbReference type="PROSITE" id="PS51900">
    <property type="entry name" value="CB"/>
    <property type="match status" value="1"/>
</dbReference>
<evidence type="ECO:0000256" key="4">
    <source>
        <dbReference type="ARBA" id="ARBA00023172"/>
    </source>
</evidence>
<dbReference type="Proteomes" id="UP000483379">
    <property type="component" value="Unassembled WGS sequence"/>
</dbReference>
<keyword evidence="9" id="KW-1185">Reference proteome</keyword>
<proteinExistence type="inferred from homology"/>
<sequence>MLYRRKNSRCWWVRFTTPDGKEIRRSTGTEDKKDAEEFEAKLKQELWRVARLGEKPKRTWQEAVVRWLEETEHKASRQDDINLLRWLDSHLGSLFLNDITTDKIDQVARARSGTAPATKNRMVALIRAILRRAERQWGWIDRAPSVRTYAEPGLRIRWLTRDEADRLLKELPEHLADMARFTLATGLRRANVTGLEWGQVDLSRRVAWIHPDQAKARRAIGVPLNNDAVLVLRPWIGRHDRWVFTYKGNRITQVSTAAWYKALERAGIEDFRWHDLRHTWASWHVQEGTPLQDLMQLGGWSSYDMVLRYAHLAPEHLAEHAARIERSRTLTGTPSKPETISH</sequence>
<dbReference type="InterPro" id="IPR013762">
    <property type="entry name" value="Integrase-like_cat_sf"/>
</dbReference>
<evidence type="ECO:0000256" key="3">
    <source>
        <dbReference type="ARBA" id="ARBA00023125"/>
    </source>
</evidence>
<keyword evidence="4" id="KW-0233">DNA recombination</keyword>
<evidence type="ECO:0000256" key="2">
    <source>
        <dbReference type="ARBA" id="ARBA00022908"/>
    </source>
</evidence>
<evidence type="ECO:0000259" key="6">
    <source>
        <dbReference type="PROSITE" id="PS51898"/>
    </source>
</evidence>
<dbReference type="InterPro" id="IPR002104">
    <property type="entry name" value="Integrase_catalytic"/>
</dbReference>
<dbReference type="GO" id="GO:0006310">
    <property type="term" value="P:DNA recombination"/>
    <property type="evidence" value="ECO:0007669"/>
    <property type="project" value="UniProtKB-KW"/>
</dbReference>
<dbReference type="EMBL" id="JAAIJQ010000015">
    <property type="protein sequence ID" value="NEV61629.1"/>
    <property type="molecule type" value="Genomic_DNA"/>
</dbReference>
<dbReference type="PROSITE" id="PS51898">
    <property type="entry name" value="TYR_RECOMBINASE"/>
    <property type="match status" value="1"/>
</dbReference>
<name>A0A6M0JWS2_9GAMM</name>
<organism evidence="8 9">
    <name type="scientific">Thiorhodococcus minor</name>
    <dbReference type="NCBI Taxonomy" id="57489"/>
    <lineage>
        <taxon>Bacteria</taxon>
        <taxon>Pseudomonadati</taxon>
        <taxon>Pseudomonadota</taxon>
        <taxon>Gammaproteobacteria</taxon>
        <taxon>Chromatiales</taxon>
        <taxon>Chromatiaceae</taxon>
        <taxon>Thiorhodococcus</taxon>
    </lineage>
</organism>
<comment type="caution">
    <text evidence="8">The sequence shown here is derived from an EMBL/GenBank/DDBJ whole genome shotgun (WGS) entry which is preliminary data.</text>
</comment>
<keyword evidence="3 5" id="KW-0238">DNA-binding</keyword>
<reference evidence="8 9" key="1">
    <citation type="submission" date="2020-02" db="EMBL/GenBank/DDBJ databases">
        <title>Genome sequences of Thiorhodococcus mannitoliphagus and Thiorhodococcus minor, purple sulfur photosynthetic bacteria in the gammaproteobacterial family, Chromatiaceae.</title>
        <authorList>
            <person name="Aviles F.A."/>
            <person name="Meyer T.E."/>
            <person name="Kyndt J.A."/>
        </authorList>
    </citation>
    <scope>NUCLEOTIDE SEQUENCE [LARGE SCALE GENOMIC DNA]</scope>
    <source>
        <strain evidence="8 9">DSM 11518</strain>
    </source>
</reference>
<dbReference type="GO" id="GO:0003677">
    <property type="term" value="F:DNA binding"/>
    <property type="evidence" value="ECO:0007669"/>
    <property type="project" value="UniProtKB-UniRule"/>
</dbReference>
<dbReference type="PANTHER" id="PTHR30349">
    <property type="entry name" value="PHAGE INTEGRASE-RELATED"/>
    <property type="match status" value="1"/>
</dbReference>
<comment type="similarity">
    <text evidence="1">Belongs to the 'phage' integrase family.</text>
</comment>
<feature type="domain" description="Core-binding (CB)" evidence="7">
    <location>
        <begin position="58"/>
        <end position="134"/>
    </location>
</feature>
<dbReference type="GO" id="GO:0015074">
    <property type="term" value="P:DNA integration"/>
    <property type="evidence" value="ECO:0007669"/>
    <property type="project" value="UniProtKB-KW"/>
</dbReference>
<dbReference type="InterPro" id="IPR050090">
    <property type="entry name" value="Tyrosine_recombinase_XerCD"/>
</dbReference>
<feature type="domain" description="Tyr recombinase" evidence="6">
    <location>
        <begin position="154"/>
        <end position="322"/>
    </location>
</feature>
<dbReference type="PANTHER" id="PTHR30349:SF64">
    <property type="entry name" value="PROPHAGE INTEGRASE INTD-RELATED"/>
    <property type="match status" value="1"/>
</dbReference>
<dbReference type="SUPFAM" id="SSF56349">
    <property type="entry name" value="DNA breaking-rejoining enzymes"/>
    <property type="match status" value="1"/>
</dbReference>
<dbReference type="InterPro" id="IPR044068">
    <property type="entry name" value="CB"/>
</dbReference>
<evidence type="ECO:0000313" key="9">
    <source>
        <dbReference type="Proteomes" id="UP000483379"/>
    </source>
</evidence>
<evidence type="ECO:0000256" key="1">
    <source>
        <dbReference type="ARBA" id="ARBA00008857"/>
    </source>
</evidence>
<evidence type="ECO:0000259" key="7">
    <source>
        <dbReference type="PROSITE" id="PS51900"/>
    </source>
</evidence>
<dbReference type="AlphaFoldDB" id="A0A6M0JWS2"/>
<dbReference type="InterPro" id="IPR011010">
    <property type="entry name" value="DNA_brk_join_enz"/>
</dbReference>
<dbReference type="Gene3D" id="1.10.443.10">
    <property type="entry name" value="Intergrase catalytic core"/>
    <property type="match status" value="1"/>
</dbReference>
<keyword evidence="2" id="KW-0229">DNA integration</keyword>